<dbReference type="SUPFAM" id="SSF109604">
    <property type="entry name" value="HD-domain/PDEase-like"/>
    <property type="match status" value="2"/>
</dbReference>
<reference evidence="2 3" key="1">
    <citation type="journal article" date="2014" name="Genome Announc.">
        <title>Draft Genome Sequence of Fervidicella metallireducens Strain AeBT, an Iron-Reducing Thermoanaerobe from the Great Artesian Basin.</title>
        <authorList>
            <person name="Patel B.K."/>
        </authorList>
    </citation>
    <scope>NUCLEOTIDE SEQUENCE [LARGE SCALE GENOMIC DNA]</scope>
    <source>
        <strain evidence="2 3">AeB</strain>
    </source>
</reference>
<dbReference type="CDD" id="cd00077">
    <property type="entry name" value="HDc"/>
    <property type="match status" value="2"/>
</dbReference>
<feature type="domain" description="HD-GYP" evidence="1">
    <location>
        <begin position="14"/>
        <end position="204"/>
    </location>
</feature>
<dbReference type="InterPro" id="IPR037522">
    <property type="entry name" value="HD_GYP_dom"/>
</dbReference>
<dbReference type="AlphaFoldDB" id="A0A017RYE8"/>
<keyword evidence="3" id="KW-1185">Reference proteome</keyword>
<organism evidence="2 3">
    <name type="scientific">Fervidicella metallireducens AeB</name>
    <dbReference type="NCBI Taxonomy" id="1403537"/>
    <lineage>
        <taxon>Bacteria</taxon>
        <taxon>Bacillati</taxon>
        <taxon>Bacillota</taxon>
        <taxon>Clostridia</taxon>
        <taxon>Eubacteriales</taxon>
        <taxon>Clostridiaceae</taxon>
        <taxon>Fervidicella</taxon>
    </lineage>
</organism>
<evidence type="ECO:0000259" key="1">
    <source>
        <dbReference type="PROSITE" id="PS51832"/>
    </source>
</evidence>
<dbReference type="PANTHER" id="PTHR43155:SF1">
    <property type="entry name" value="3'3'-CGAMP-SPECIFIC PHOSPHODIESTERASE 1"/>
    <property type="match status" value="1"/>
</dbReference>
<accession>A0A017RYE8</accession>
<dbReference type="GO" id="GO:0016787">
    <property type="term" value="F:hydrolase activity"/>
    <property type="evidence" value="ECO:0007669"/>
    <property type="project" value="UniProtKB-KW"/>
</dbReference>
<dbReference type="Pfam" id="PF13487">
    <property type="entry name" value="HD_5"/>
    <property type="match status" value="2"/>
</dbReference>
<feature type="domain" description="HD-GYP" evidence="1">
    <location>
        <begin position="223"/>
        <end position="407"/>
    </location>
</feature>
<protein>
    <submittedName>
        <fullName evidence="2">Hydrolase</fullName>
    </submittedName>
</protein>
<dbReference type="PROSITE" id="PS51832">
    <property type="entry name" value="HD_GYP"/>
    <property type="match status" value="2"/>
</dbReference>
<dbReference type="Gene3D" id="1.10.3210.10">
    <property type="entry name" value="Hypothetical protein af1432"/>
    <property type="match status" value="2"/>
</dbReference>
<dbReference type="EMBL" id="AZQP01000003">
    <property type="protein sequence ID" value="EYE89576.1"/>
    <property type="molecule type" value="Genomic_DNA"/>
</dbReference>
<dbReference type="STRING" id="1403537.Q428_02055"/>
<evidence type="ECO:0000313" key="3">
    <source>
        <dbReference type="Proteomes" id="UP000019681"/>
    </source>
</evidence>
<gene>
    <name evidence="2" type="ORF">Q428_02055</name>
</gene>
<proteinExistence type="predicted"/>
<dbReference type="PANTHER" id="PTHR43155">
    <property type="entry name" value="CYCLIC DI-GMP PHOSPHODIESTERASE PA4108-RELATED"/>
    <property type="match status" value="1"/>
</dbReference>
<keyword evidence="2" id="KW-0378">Hydrolase</keyword>
<name>A0A017RYE8_9CLOT</name>
<comment type="caution">
    <text evidence="2">The sequence shown here is derived from an EMBL/GenBank/DDBJ whole genome shotgun (WGS) entry which is preliminary data.</text>
</comment>
<dbReference type="Proteomes" id="UP000019681">
    <property type="component" value="Unassembled WGS sequence"/>
</dbReference>
<dbReference type="InterPro" id="IPR003607">
    <property type="entry name" value="HD/PDEase_dom"/>
</dbReference>
<evidence type="ECO:0000313" key="2">
    <source>
        <dbReference type="EMBL" id="EYE89576.1"/>
    </source>
</evidence>
<sequence length="407" mass="46229">MNLFQLISALSFAIDLAETSISMENDFFKSFSEINTKHKFLNHSKRTSYISLKLALEMSKENDFLRKVFIASSLHDIGAAGFIDESHTESRFVIQHSMKGSDLIKKLPLMDDEVSSYIKFHHENYNGSGPFGLKGDEIPLISQIIRLADTFELLYNDNKPNYVQREKILSFLKDNEGHIFAPYVFDIFLQIQSKDAFWWDIENISSLPDIIEKVSPNISVFIGLIDLKNIAQVFADIIDTKSPFTFKHSTNLTKLISNASDYLGFNTNKKTRFEISALMHDIGKLAIPNSILDKNGKLTDKEFTIMKSHTYYTRAVLSRINGFSDITNWAANHHEKLSGRGYPFGIEGNNLSLEERIMSVCDMYEALTADRPYRKGMSKDDALKIIDNSATNGDICNNAVNILKEII</sequence>
<dbReference type="SMART" id="SM00471">
    <property type="entry name" value="HDc"/>
    <property type="match status" value="2"/>
</dbReference>